<feature type="compositionally biased region" description="Polar residues" evidence="5">
    <location>
        <begin position="149"/>
        <end position="158"/>
    </location>
</feature>
<dbReference type="Proteomes" id="UP000245133">
    <property type="component" value="Unassembled WGS sequence"/>
</dbReference>
<evidence type="ECO:0000256" key="4">
    <source>
        <dbReference type="SAM" id="Coils"/>
    </source>
</evidence>
<feature type="repeat" description="TPR" evidence="3">
    <location>
        <begin position="772"/>
        <end position="805"/>
    </location>
</feature>
<reference evidence="7 8" key="1">
    <citation type="submission" date="2018-02" db="EMBL/GenBank/DDBJ databases">
        <title>Novel Leptospira species isolated from soil and water in Japan.</title>
        <authorList>
            <person name="Nakao R."/>
            <person name="Masuzawa T."/>
        </authorList>
    </citation>
    <scope>NUCLEOTIDE SEQUENCE [LARGE SCALE GENOMIC DNA]</scope>
    <source>
        <strain evidence="7 8">YH101</strain>
    </source>
</reference>
<dbReference type="InterPro" id="IPR019734">
    <property type="entry name" value="TPR_rpt"/>
</dbReference>
<evidence type="ECO:0000256" key="5">
    <source>
        <dbReference type="SAM" id="MobiDB-lite"/>
    </source>
</evidence>
<keyword evidence="6" id="KW-0472">Membrane</keyword>
<evidence type="ECO:0008006" key="9">
    <source>
        <dbReference type="Google" id="ProtNLM"/>
    </source>
</evidence>
<evidence type="ECO:0000313" key="8">
    <source>
        <dbReference type="Proteomes" id="UP000245133"/>
    </source>
</evidence>
<feature type="compositionally biased region" description="Acidic residues" evidence="5">
    <location>
        <begin position="55"/>
        <end position="85"/>
    </location>
</feature>
<dbReference type="SUPFAM" id="SSF48452">
    <property type="entry name" value="TPR-like"/>
    <property type="match status" value="2"/>
</dbReference>
<dbReference type="AlphaFoldDB" id="A0A2P2E4C7"/>
<dbReference type="EMBL" id="BFBB01000008">
    <property type="protein sequence ID" value="GBF51739.1"/>
    <property type="molecule type" value="Genomic_DNA"/>
</dbReference>
<dbReference type="RefSeq" id="WP_108978044.1">
    <property type="nucleotide sequence ID" value="NZ_BFBB01000008.1"/>
</dbReference>
<keyword evidence="2 3" id="KW-0802">TPR repeat</keyword>
<name>A0A2P2E4C7_9LEPT</name>
<organism evidence="7 8">
    <name type="scientific">Leptospira ryugenii</name>
    <dbReference type="NCBI Taxonomy" id="1917863"/>
    <lineage>
        <taxon>Bacteria</taxon>
        <taxon>Pseudomonadati</taxon>
        <taxon>Spirochaetota</taxon>
        <taxon>Spirochaetia</taxon>
        <taxon>Leptospirales</taxon>
        <taxon>Leptospiraceae</taxon>
        <taxon>Leptospira</taxon>
    </lineage>
</organism>
<feature type="compositionally biased region" description="Low complexity" evidence="5">
    <location>
        <begin position="200"/>
        <end position="226"/>
    </location>
</feature>
<keyword evidence="6" id="KW-0812">Transmembrane</keyword>
<evidence type="ECO:0000256" key="1">
    <source>
        <dbReference type="ARBA" id="ARBA00022737"/>
    </source>
</evidence>
<dbReference type="InterPro" id="IPR011990">
    <property type="entry name" value="TPR-like_helical_dom_sf"/>
</dbReference>
<dbReference type="Gene3D" id="1.25.40.10">
    <property type="entry name" value="Tetratricopeptide repeat domain"/>
    <property type="match status" value="2"/>
</dbReference>
<keyword evidence="4" id="KW-0175">Coiled coil</keyword>
<feature type="coiled-coil region" evidence="4">
    <location>
        <begin position="954"/>
        <end position="981"/>
    </location>
</feature>
<comment type="caution">
    <text evidence="7">The sequence shown here is derived from an EMBL/GenBank/DDBJ whole genome shotgun (WGS) entry which is preliminary data.</text>
</comment>
<keyword evidence="6" id="KW-1133">Transmembrane helix</keyword>
<feature type="compositionally biased region" description="Low complexity" evidence="5">
    <location>
        <begin position="178"/>
        <end position="192"/>
    </location>
</feature>
<dbReference type="PANTHER" id="PTHR45586:SF1">
    <property type="entry name" value="LIPOPOLYSACCHARIDE ASSEMBLY PROTEIN B"/>
    <property type="match status" value="1"/>
</dbReference>
<dbReference type="SMART" id="SM00028">
    <property type="entry name" value="TPR"/>
    <property type="match status" value="5"/>
</dbReference>
<feature type="compositionally biased region" description="Low complexity" evidence="5">
    <location>
        <begin position="327"/>
        <end position="358"/>
    </location>
</feature>
<keyword evidence="1" id="KW-0677">Repeat</keyword>
<sequence>MAEPNDNFSPEEVAQIEGLLSALNKNPQSSEELNPMAKVLREKLGYAEPIQVPEEGVEYAEDGDSDAFSDQAGDDDPFAGLEAEDSGPPPFRNLEAEDDDIDLDELLGEDSPKPKTSPRQAEEEDSFDSPPVSEDPDLADFGLPDEPSSDPNLAQTPSDDPFADLGAPTPSGEESSDSDPFADFSSEPPAASEDSDPFSDFDSPAPVPSDDPFADSGLGASADAGDPFAGLGEDVEPSEPSPSFGDDPFASLGEATSGSGSTSGDDPFADFGAEPTETLGQDPFADLDSPPSSGGETDPFGDMGAPSADPFGDDPFASMEAPEVTPSTSSAFDSESSFDDLSSGFDEPSAPSSSSSDEGGFEDPFGDLGVGMEPPSLDDDLGSGGGFDDLAPSLDDIPVSSMETADDFNVSSGGIEDDLDSLGKEDEPTEDLDASLSDEDLAIIQRELVKYPPKLRRTITDTIVNNRVPVKNQKEIIELIKAQQKPEDVAQYLSSLLGERVELTDTSGRFAADGVPIIASKDAYTKEGAARRRELIRKTFFTAAAAIFLVVSLVSLYRFVYIPRMAGAQYELGLEQLEEYRKETDVQAKKKLLADAESYFNKGEDIEPFSLKYLNKYCDAYTKIGQYDKAFEKCFGKVEPDFGLEPADTQHVRSWSKRKEVPNISLANKSEWNDAGVSHAGKLPLPGLGFSLVSQDKVPRKVIKAGAYIASRLKYNIHDPDTYLALGRFHSFNRKDFIEIPPGSTQKDYKNDILAIEYFKRVFTDAGKPDSIEATAGIAKIYYNKREFGTAVKYYNDIIEKFPKDPIGHGGILSTYIEIWKAEKNPQYVLNHHRQVRNALDIESDLSLAVLAKLASFYIALDSEDVRIRYNINPEDQVSGMEIDDNVEYLLNIAYGKDYGNKFAEGYYQRAMYYFKIKEASRALKQLELAATYDNRHYLAVLAMAEYYLKVQNYEQASALLKEAESRLDAHRHEFGEREEDETLLEGKPGRIDYNFGKIAYLESAGINKSDNLRDFPGKKIYPERSLGKLSVEEAERRKGLLIAKEKFESALSPDKGLQKDEQLLREVHFFLGWIEYNQNEFAQALDHWSQLPEEDIYNNPTVLLGKGNSFYYTRQYNAALGNYLKLTDDYEAKEKAIGRLEPENSEHQEIYQTLTALYNNIGAVYEKKQDTINALKYYWKSMETARRIGIVSEIATSNKDLVFARARLEREPLLEDWLPPTLDRLKDLQ</sequence>
<accession>A0A2P2E4C7</accession>
<dbReference type="PROSITE" id="PS50005">
    <property type="entry name" value="TPR"/>
    <property type="match status" value="1"/>
</dbReference>
<dbReference type="OrthoDB" id="343097at2"/>
<protein>
    <recommendedName>
        <fullName evidence="9">Tetratricopeptide repeat protein</fullName>
    </recommendedName>
</protein>
<feature type="transmembrane region" description="Helical" evidence="6">
    <location>
        <begin position="540"/>
        <end position="560"/>
    </location>
</feature>
<proteinExistence type="predicted"/>
<gene>
    <name evidence="7" type="ORF">LPTSP4_32770</name>
</gene>
<keyword evidence="8" id="KW-1185">Reference proteome</keyword>
<evidence type="ECO:0000313" key="7">
    <source>
        <dbReference type="EMBL" id="GBF51739.1"/>
    </source>
</evidence>
<evidence type="ECO:0000256" key="6">
    <source>
        <dbReference type="SAM" id="Phobius"/>
    </source>
</evidence>
<dbReference type="PANTHER" id="PTHR45586">
    <property type="entry name" value="TPR REPEAT-CONTAINING PROTEIN PA4667"/>
    <property type="match status" value="1"/>
</dbReference>
<feature type="compositionally biased region" description="Acidic residues" evidence="5">
    <location>
        <begin position="96"/>
        <end position="108"/>
    </location>
</feature>
<evidence type="ECO:0000256" key="2">
    <source>
        <dbReference type="ARBA" id="ARBA00022803"/>
    </source>
</evidence>
<dbReference type="InterPro" id="IPR051012">
    <property type="entry name" value="CellSynth/LPSAsmb/PSIAsmb"/>
</dbReference>
<feature type="region of interest" description="Disordered" evidence="5">
    <location>
        <begin position="49"/>
        <end position="433"/>
    </location>
</feature>
<evidence type="ECO:0000256" key="3">
    <source>
        <dbReference type="PROSITE-ProRule" id="PRU00339"/>
    </source>
</evidence>